<proteinExistence type="predicted"/>
<reference evidence="3" key="1">
    <citation type="submission" date="2025-08" db="UniProtKB">
        <authorList>
            <consortium name="Ensembl"/>
        </authorList>
    </citation>
    <scope>IDENTIFICATION</scope>
</reference>
<evidence type="ECO:0000313" key="4">
    <source>
        <dbReference type="Proteomes" id="UP000694414"/>
    </source>
</evidence>
<keyword evidence="2" id="KW-1133">Transmembrane helix</keyword>
<dbReference type="GeneTree" id="ENSGT00940000154959"/>
<organism evidence="3 4">
    <name type="scientific">Prolemur simus</name>
    <name type="common">Greater bamboo lemur</name>
    <name type="synonym">Hapalemur simus</name>
    <dbReference type="NCBI Taxonomy" id="1328070"/>
    <lineage>
        <taxon>Eukaryota</taxon>
        <taxon>Metazoa</taxon>
        <taxon>Chordata</taxon>
        <taxon>Craniata</taxon>
        <taxon>Vertebrata</taxon>
        <taxon>Euteleostomi</taxon>
        <taxon>Mammalia</taxon>
        <taxon>Eutheria</taxon>
        <taxon>Euarchontoglires</taxon>
        <taxon>Primates</taxon>
        <taxon>Strepsirrhini</taxon>
        <taxon>Lemuriformes</taxon>
        <taxon>Lemuridae</taxon>
        <taxon>Prolemur</taxon>
    </lineage>
</organism>
<sequence length="690" mass="79987">MNNITKSDSIHHMSCSQGQPELPPLPASANEEPSELYQTVMSHSFYPPLMQRTSWTLAAPFKEQQHHRGPSDSIANNYSLMAQDLKMKDLRNIYQPATIHISRDRTGQGQSSAIKSLSEPIKKKMKFSSRNKEDYSGIKLVCDTSTSSYVKKEIETSFVLPGSRPMSPEEQIDVMLQQEMETERKESKPSEADLERYYYYLTNGIRKDMIAPEEDEVMVRISKLISNMLMTSPPLEPLLAALVEEKQNDYYSSLMKSIVDYILMDPMERKRLFIEGIPRMFPQRVIRAPVPWHCVYRSAKKWNEEHLHTVNPMMLCLKELWFAEFRDLRFVRTAELLAGKLPLQPHEYRDVIQTHCKEAHQILLNKWIPTCAQLFVSRREQWVRFAPKSDYDSSRNIEEYFASVASFMSLQLRELVIKSLEDLVSFFMIHKDGNDFEEPYQEMDFFIPQLIMIKLEVNDPIIVFNPSFDDCWELIHNSFLEIIKSSNGIPKVESVLFPELKGYNLILGTVNAEEKLVSDFVSQTFEVFQKNQVGPHKYLNVYKKYDDLLDNTAEQGITAFLKENHEIEDFVTEINAIKKRRNEIASMHITVPLAMFCLDAMALNCDLCERAQNLKDRLIQFQVDVNRETNTRYHNSMSQALLTGQLAHILKHRLLAATFSLESLLGRLCCLGLGILLFSLKIYIMPLFYS</sequence>
<dbReference type="GO" id="GO:0030286">
    <property type="term" value="C:dynein complex"/>
    <property type="evidence" value="ECO:0007669"/>
    <property type="project" value="InterPro"/>
</dbReference>
<dbReference type="GO" id="GO:0051959">
    <property type="term" value="F:dynein light intermediate chain binding"/>
    <property type="evidence" value="ECO:0007669"/>
    <property type="project" value="InterPro"/>
</dbReference>
<dbReference type="AlphaFoldDB" id="A0A8C8ZYC4"/>
<dbReference type="Ensembl" id="ENSPSMT00000029709.1">
    <property type="protein sequence ID" value="ENSPSMP00000025647.1"/>
    <property type="gene ID" value="ENSPSMG00000018009.1"/>
</dbReference>
<evidence type="ECO:0000256" key="2">
    <source>
        <dbReference type="SAM" id="Phobius"/>
    </source>
</evidence>
<dbReference type="GO" id="GO:0007018">
    <property type="term" value="P:microtubule-based movement"/>
    <property type="evidence" value="ECO:0007669"/>
    <property type="project" value="InterPro"/>
</dbReference>
<dbReference type="PANTHER" id="PTHR22878">
    <property type="entry name" value="DYNEIN HEAVY CHAIN 6, AXONEMAL-LIKE-RELATED"/>
    <property type="match status" value="1"/>
</dbReference>
<dbReference type="GO" id="GO:0045505">
    <property type="term" value="F:dynein intermediate chain binding"/>
    <property type="evidence" value="ECO:0007669"/>
    <property type="project" value="InterPro"/>
</dbReference>
<keyword evidence="2" id="KW-0812">Transmembrane</keyword>
<protein>
    <submittedName>
        <fullName evidence="3">Uncharacterized protein</fullName>
    </submittedName>
</protein>
<dbReference type="PANTHER" id="PTHR22878:SF71">
    <property type="entry name" value="DYNEIN, AXONEMAL, HEAVY CHAIN 3"/>
    <property type="match status" value="1"/>
</dbReference>
<accession>A0A8C8ZYC4</accession>
<keyword evidence="4" id="KW-1185">Reference proteome</keyword>
<dbReference type="InterPro" id="IPR026983">
    <property type="entry name" value="DHC"/>
</dbReference>
<name>A0A8C8ZYC4_PROSS</name>
<feature type="region of interest" description="Disordered" evidence="1">
    <location>
        <begin position="1"/>
        <end position="31"/>
    </location>
</feature>
<reference evidence="3" key="2">
    <citation type="submission" date="2025-09" db="UniProtKB">
        <authorList>
            <consortium name="Ensembl"/>
        </authorList>
    </citation>
    <scope>IDENTIFICATION</scope>
</reference>
<dbReference type="Proteomes" id="UP000694414">
    <property type="component" value="Unplaced"/>
</dbReference>
<evidence type="ECO:0000256" key="1">
    <source>
        <dbReference type="SAM" id="MobiDB-lite"/>
    </source>
</evidence>
<evidence type="ECO:0000313" key="3">
    <source>
        <dbReference type="Ensembl" id="ENSPSMP00000025647.1"/>
    </source>
</evidence>
<keyword evidence="2" id="KW-0472">Membrane</keyword>
<feature type="transmembrane region" description="Helical" evidence="2">
    <location>
        <begin position="664"/>
        <end position="684"/>
    </location>
</feature>